<evidence type="ECO:0000313" key="1">
    <source>
        <dbReference type="EMBL" id="CAD8106172.1"/>
    </source>
</evidence>
<name>A0A8S1PT08_PARPR</name>
<evidence type="ECO:0000313" key="2">
    <source>
        <dbReference type="Proteomes" id="UP000688137"/>
    </source>
</evidence>
<dbReference type="InterPro" id="IPR050600">
    <property type="entry name" value="SETD3_SETD6_MTase"/>
</dbReference>
<accession>A0A8S1PT08</accession>
<dbReference type="AlphaFoldDB" id="A0A8S1PT08"/>
<dbReference type="EMBL" id="CAJJDM010000132">
    <property type="protein sequence ID" value="CAD8106172.1"/>
    <property type="molecule type" value="Genomic_DNA"/>
</dbReference>
<reference evidence="1" key="1">
    <citation type="submission" date="2021-01" db="EMBL/GenBank/DDBJ databases">
        <authorList>
            <consortium name="Genoscope - CEA"/>
            <person name="William W."/>
        </authorList>
    </citation>
    <scope>NUCLEOTIDE SEQUENCE</scope>
</reference>
<evidence type="ECO:0008006" key="3">
    <source>
        <dbReference type="Google" id="ProtNLM"/>
    </source>
</evidence>
<dbReference type="OMA" id="KINMFAQ"/>
<organism evidence="1 2">
    <name type="scientific">Paramecium primaurelia</name>
    <dbReference type="NCBI Taxonomy" id="5886"/>
    <lineage>
        <taxon>Eukaryota</taxon>
        <taxon>Sar</taxon>
        <taxon>Alveolata</taxon>
        <taxon>Ciliophora</taxon>
        <taxon>Intramacronucleata</taxon>
        <taxon>Oligohymenophorea</taxon>
        <taxon>Peniculida</taxon>
        <taxon>Parameciidae</taxon>
        <taxon>Paramecium</taxon>
    </lineage>
</organism>
<keyword evidence="2" id="KW-1185">Reference proteome</keyword>
<comment type="caution">
    <text evidence="1">The sequence shown here is derived from an EMBL/GenBank/DDBJ whole genome shotgun (WGS) entry which is preliminary data.</text>
</comment>
<dbReference type="Proteomes" id="UP000688137">
    <property type="component" value="Unassembled WGS sequence"/>
</dbReference>
<dbReference type="GO" id="GO:0016279">
    <property type="term" value="F:protein-lysine N-methyltransferase activity"/>
    <property type="evidence" value="ECO:0007669"/>
    <property type="project" value="TreeGrafter"/>
</dbReference>
<dbReference type="CDD" id="cd10527">
    <property type="entry name" value="SET_LSMT"/>
    <property type="match status" value="1"/>
</dbReference>
<proteinExistence type="predicted"/>
<gene>
    <name evidence="1" type="ORF">PPRIM_AZ9-3.1.T1290137</name>
</gene>
<dbReference type="GO" id="GO:0005634">
    <property type="term" value="C:nucleus"/>
    <property type="evidence" value="ECO:0007669"/>
    <property type="project" value="TreeGrafter"/>
</dbReference>
<protein>
    <recommendedName>
        <fullName evidence="3">Rubisco LSMT substrate-binding domain-containing protein</fullName>
    </recommendedName>
</protein>
<dbReference type="FunFam" id="3.90.1410.10:FF:000025">
    <property type="entry name" value="Uncharacterized protein"/>
    <property type="match status" value="1"/>
</dbReference>
<dbReference type="PANTHER" id="PTHR13271">
    <property type="entry name" value="UNCHARACTERIZED PUTATIVE METHYLTRANSFERASE"/>
    <property type="match status" value="1"/>
</dbReference>
<dbReference type="PANTHER" id="PTHR13271:SF34">
    <property type="entry name" value="N-LYSINE METHYLTRANSFERASE SETD6"/>
    <property type="match status" value="1"/>
</dbReference>
<sequence length="719" mass="86015">MKRHSIGKKFRKIKALKKADPQAIIPEAPEQLQKYIQELTSKGLKINKVQYAMFQTKNGLSYPGLIATEPIMPKDTLVSLPKELLLTTLHAFESPLKQIFMEYPQLFSPKFLPQWEDYQFLAYLLYEYQRGSESKWHLLISNLPRDIDYAVFWRPEDQAFLEDKYLVKLAKKQHQDFMVAFKTLKYITDKYRNLFKPGTVTLENAIWLYTHIVSRSFGGQGLKYVTMVPFCELFNHEQVDVCYDLSYKDRSSNYDDVFMSKKIVKGQEDVDVDDLSLSSSDNSQGSEDDISDSEFVMGDYDEYQEFDFDSYKNSSFRNFHENLRRMSEIKPLPNEEQEEFYQRVQNQQQFLNKFRKEFNIKLNIQRDVFQLAIDCKSFLFKNIDFGDNYSIFFLGQVFQVLDATIHDFFQEDKSSAKAREDIKKVHITCTVYKDYLYGFLNNVMKQPIQQKINMFAQKIGRRLTRGFETVEQVLSQPVDRRCEFYKSDWERDKFVNFHMRTRDPFEKGSQVYFCYSRLSNRQMLLKYGMALEYNKYDSTFLRVEYLKYLKNKEAIWIVHRFKLNKFKRFKLKFTVPPYGLIVFCKSVNWTLYENSIDTLFKINDLKLERKGLLLARQILVEENSKFKDTIEELEKQLYDQSVGYHEYFAIVYRLERLRLYRYNINLINICIVVLDRIMNGVPFLEAKQKTEYDNEFYETNRNVLNTYFEQMRSTKQLSK</sequence>